<reference evidence="2" key="1">
    <citation type="submission" date="2020-02" db="EMBL/GenBank/DDBJ databases">
        <authorList>
            <person name="Meier V. D."/>
        </authorList>
    </citation>
    <scope>NUCLEOTIDE SEQUENCE</scope>
    <source>
        <strain evidence="2">AVDCRST_MAG53</strain>
    </source>
</reference>
<keyword evidence="1" id="KW-0472">Membrane</keyword>
<evidence type="ECO:0000256" key="1">
    <source>
        <dbReference type="SAM" id="Phobius"/>
    </source>
</evidence>
<name>A0A6J4TFB5_9ACTN</name>
<sequence>MTSLEPRSPKRVSRKDREARAFRLAAAGGTFGVIAVVGLVLAIVGGFGLGIPVLSGIIAVICLVLFRRTVGM</sequence>
<feature type="transmembrane region" description="Helical" evidence="1">
    <location>
        <begin position="49"/>
        <end position="66"/>
    </location>
</feature>
<keyword evidence="1" id="KW-1133">Transmembrane helix</keyword>
<gene>
    <name evidence="2" type="ORF">AVDCRST_MAG53-3510</name>
</gene>
<proteinExistence type="predicted"/>
<accession>A0A6J4TFB5</accession>
<feature type="transmembrane region" description="Helical" evidence="1">
    <location>
        <begin position="21"/>
        <end position="43"/>
    </location>
</feature>
<keyword evidence="1" id="KW-0812">Transmembrane</keyword>
<dbReference type="AlphaFoldDB" id="A0A6J4TFB5"/>
<dbReference type="EMBL" id="CADCVR010000102">
    <property type="protein sequence ID" value="CAA9520552.1"/>
    <property type="molecule type" value="Genomic_DNA"/>
</dbReference>
<evidence type="ECO:0000313" key="2">
    <source>
        <dbReference type="EMBL" id="CAA9520552.1"/>
    </source>
</evidence>
<protein>
    <submittedName>
        <fullName evidence="2">Uncharacterized protein</fullName>
    </submittedName>
</protein>
<organism evidence="2">
    <name type="scientific">uncultured Solirubrobacteraceae bacterium</name>
    <dbReference type="NCBI Taxonomy" id="1162706"/>
    <lineage>
        <taxon>Bacteria</taxon>
        <taxon>Bacillati</taxon>
        <taxon>Actinomycetota</taxon>
        <taxon>Thermoleophilia</taxon>
        <taxon>Solirubrobacterales</taxon>
        <taxon>Solirubrobacteraceae</taxon>
        <taxon>environmental samples</taxon>
    </lineage>
</organism>